<dbReference type="RefSeq" id="WP_194555647.1">
    <property type="nucleotide sequence ID" value="NZ_JADKMY010000001.1"/>
</dbReference>
<evidence type="ECO:0000256" key="2">
    <source>
        <dbReference type="ARBA" id="ARBA00022741"/>
    </source>
</evidence>
<keyword evidence="3 7" id="KW-0067">ATP-binding</keyword>
<dbReference type="InterPro" id="IPR003439">
    <property type="entry name" value="ABC_transporter-like_ATP-bd"/>
</dbReference>
<evidence type="ECO:0000259" key="6">
    <source>
        <dbReference type="PROSITE" id="PS50893"/>
    </source>
</evidence>
<accession>A0ABR9ZHN4</accession>
<evidence type="ECO:0000256" key="5">
    <source>
        <dbReference type="SAM" id="MobiDB-lite"/>
    </source>
</evidence>
<dbReference type="PANTHER" id="PTHR42794:SF1">
    <property type="entry name" value="HEMIN IMPORT ATP-BINDING PROTEIN HMUV"/>
    <property type="match status" value="1"/>
</dbReference>
<dbReference type="CDD" id="cd03214">
    <property type="entry name" value="ABC_Iron-Siderophores_B12_Hemin"/>
    <property type="match status" value="1"/>
</dbReference>
<dbReference type="EMBL" id="JADKMY010000001">
    <property type="protein sequence ID" value="MBF4552764.1"/>
    <property type="molecule type" value="Genomic_DNA"/>
</dbReference>
<keyword evidence="8" id="KW-1185">Reference proteome</keyword>
<organism evidence="7 8">
    <name type="scientific">Corynebacterium suicordis DSM 45110</name>
    <dbReference type="NCBI Taxonomy" id="1121369"/>
    <lineage>
        <taxon>Bacteria</taxon>
        <taxon>Bacillati</taxon>
        <taxon>Actinomycetota</taxon>
        <taxon>Actinomycetes</taxon>
        <taxon>Mycobacteriales</taxon>
        <taxon>Corynebacteriaceae</taxon>
        <taxon>Corynebacterium</taxon>
    </lineage>
</organism>
<dbReference type="InterPro" id="IPR027417">
    <property type="entry name" value="P-loop_NTPase"/>
</dbReference>
<feature type="region of interest" description="Disordered" evidence="5">
    <location>
        <begin position="253"/>
        <end position="275"/>
    </location>
</feature>
<protein>
    <submittedName>
        <fullName evidence="7">ABC transporter ATP-binding protein</fullName>
    </submittedName>
</protein>
<name>A0ABR9ZHN4_9CORY</name>
<dbReference type="SUPFAM" id="SSF52540">
    <property type="entry name" value="P-loop containing nucleoside triphosphate hydrolases"/>
    <property type="match status" value="1"/>
</dbReference>
<gene>
    <name evidence="7" type="ORF">IRY30_01535</name>
</gene>
<dbReference type="PANTHER" id="PTHR42794">
    <property type="entry name" value="HEMIN IMPORT ATP-BINDING PROTEIN HMUV"/>
    <property type="match status" value="1"/>
</dbReference>
<dbReference type="InterPro" id="IPR003593">
    <property type="entry name" value="AAA+_ATPase"/>
</dbReference>
<dbReference type="PROSITE" id="PS50893">
    <property type="entry name" value="ABC_TRANSPORTER_2"/>
    <property type="match status" value="1"/>
</dbReference>
<dbReference type="Pfam" id="PF00005">
    <property type="entry name" value="ABC_tran"/>
    <property type="match status" value="1"/>
</dbReference>
<evidence type="ECO:0000313" key="8">
    <source>
        <dbReference type="Proteomes" id="UP000635902"/>
    </source>
</evidence>
<dbReference type="Gene3D" id="3.40.50.300">
    <property type="entry name" value="P-loop containing nucleotide triphosphate hydrolases"/>
    <property type="match status" value="1"/>
</dbReference>
<dbReference type="SMART" id="SM00382">
    <property type="entry name" value="AAA"/>
    <property type="match status" value="1"/>
</dbReference>
<evidence type="ECO:0000256" key="1">
    <source>
        <dbReference type="ARBA" id="ARBA00022448"/>
    </source>
</evidence>
<reference evidence="7 8" key="1">
    <citation type="submission" date="2020-10" db="EMBL/GenBank/DDBJ databases">
        <title>Novel species in genus Corynebacterium.</title>
        <authorList>
            <person name="Zhang G."/>
        </authorList>
    </citation>
    <scope>NUCLEOTIDE SEQUENCE [LARGE SCALE GENOMIC DNA]</scope>
    <source>
        <strain evidence="7 8">DSM 45110</strain>
    </source>
</reference>
<keyword evidence="2" id="KW-0547">Nucleotide-binding</keyword>
<keyword evidence="1" id="KW-0813">Transport</keyword>
<dbReference type="Proteomes" id="UP000635902">
    <property type="component" value="Unassembled WGS sequence"/>
</dbReference>
<evidence type="ECO:0000256" key="4">
    <source>
        <dbReference type="ARBA" id="ARBA00022967"/>
    </source>
</evidence>
<keyword evidence="4" id="KW-1278">Translocase</keyword>
<feature type="domain" description="ABC transporter" evidence="6">
    <location>
        <begin position="8"/>
        <end position="241"/>
    </location>
</feature>
<evidence type="ECO:0000313" key="7">
    <source>
        <dbReference type="EMBL" id="MBF4552764.1"/>
    </source>
</evidence>
<evidence type="ECO:0000256" key="3">
    <source>
        <dbReference type="ARBA" id="ARBA00022840"/>
    </source>
</evidence>
<comment type="caution">
    <text evidence="7">The sequence shown here is derived from an EMBL/GenBank/DDBJ whole genome shotgun (WGS) entry which is preliminary data.</text>
</comment>
<sequence length="275" mass="29497">MSSAPDGIAVKDLSVRRGKKLALQSVSAQLTRGEGMTGIVGPNGSGKSTLISAAYGALKPQSGNVTVDGSDLRNISTKHIARTIGVVAQMAPAEIPVSVWDYVSLGRLPHQNWAGMSSSEDAEWIEKSLANVGMLDHARSSLMELSGGETQRVNIARALAQNPRYLLLDEPTNHLDVHYQHSILQLVRDHGIPSVVVLHDLNLAARYCENILLFDAGTLAHAGTAAEVLTPEKIEPIYRMKVRRIEDSGRPHLVFSPGDADASPGNGPADYTLRS</sequence>
<proteinExistence type="predicted"/>
<dbReference type="GO" id="GO:0005524">
    <property type="term" value="F:ATP binding"/>
    <property type="evidence" value="ECO:0007669"/>
    <property type="project" value="UniProtKB-KW"/>
</dbReference>